<sequence length="75" mass="8410">MTTQPTYPVDPEVLAEITLIDPATLAGLWGVSEDWIKDQIQTRGLPHVKLGGKTIRFYVPDLKAWINSKTFVRGD</sequence>
<proteinExistence type="predicted"/>
<protein>
    <recommendedName>
        <fullName evidence="3">Helix-turn-helix domain-containing protein</fullName>
    </recommendedName>
</protein>
<comment type="caution">
    <text evidence="1">The sequence shown here is derived from an EMBL/GenBank/DDBJ whole genome shotgun (WGS) entry which is preliminary data.</text>
</comment>
<dbReference type="EMBL" id="BOOA01000059">
    <property type="protein sequence ID" value="GIH27637.1"/>
    <property type="molecule type" value="Genomic_DNA"/>
</dbReference>
<accession>A0A919QEU5</accession>
<evidence type="ECO:0000313" key="1">
    <source>
        <dbReference type="EMBL" id="GIH27637.1"/>
    </source>
</evidence>
<organism evidence="1 2">
    <name type="scientific">Acrocarpospora phusangensis</name>
    <dbReference type="NCBI Taxonomy" id="1070424"/>
    <lineage>
        <taxon>Bacteria</taxon>
        <taxon>Bacillati</taxon>
        <taxon>Actinomycetota</taxon>
        <taxon>Actinomycetes</taxon>
        <taxon>Streptosporangiales</taxon>
        <taxon>Streptosporangiaceae</taxon>
        <taxon>Acrocarpospora</taxon>
    </lineage>
</organism>
<dbReference type="RefSeq" id="WP_204044281.1">
    <property type="nucleotide sequence ID" value="NZ_BOOA01000059.1"/>
</dbReference>
<evidence type="ECO:0000313" key="2">
    <source>
        <dbReference type="Proteomes" id="UP000640052"/>
    </source>
</evidence>
<name>A0A919QEU5_9ACTN</name>
<dbReference type="AlphaFoldDB" id="A0A919QEU5"/>
<dbReference type="Proteomes" id="UP000640052">
    <property type="component" value="Unassembled WGS sequence"/>
</dbReference>
<evidence type="ECO:0008006" key="3">
    <source>
        <dbReference type="Google" id="ProtNLM"/>
    </source>
</evidence>
<keyword evidence="2" id="KW-1185">Reference proteome</keyword>
<reference evidence="1" key="1">
    <citation type="submission" date="2021-01" db="EMBL/GenBank/DDBJ databases">
        <title>Whole genome shotgun sequence of Acrocarpospora phusangensis NBRC 108782.</title>
        <authorList>
            <person name="Komaki H."/>
            <person name="Tamura T."/>
        </authorList>
    </citation>
    <scope>NUCLEOTIDE SEQUENCE</scope>
    <source>
        <strain evidence="1">NBRC 108782</strain>
    </source>
</reference>
<gene>
    <name evidence="1" type="ORF">Aph01nite_59470</name>
</gene>